<keyword evidence="4 6" id="KW-0472">Membrane</keyword>
<keyword evidence="8" id="KW-1185">Reference proteome</keyword>
<feature type="transmembrane region" description="Helical" evidence="6">
    <location>
        <begin position="325"/>
        <end position="343"/>
    </location>
</feature>
<organism evidence="7 8">
    <name type="scientific">Triparma retinervis</name>
    <dbReference type="NCBI Taxonomy" id="2557542"/>
    <lineage>
        <taxon>Eukaryota</taxon>
        <taxon>Sar</taxon>
        <taxon>Stramenopiles</taxon>
        <taxon>Ochrophyta</taxon>
        <taxon>Bolidophyceae</taxon>
        <taxon>Parmales</taxon>
        <taxon>Triparmaceae</taxon>
        <taxon>Triparma</taxon>
    </lineage>
</organism>
<evidence type="ECO:0000256" key="3">
    <source>
        <dbReference type="ARBA" id="ARBA00022989"/>
    </source>
</evidence>
<feature type="region of interest" description="Disordered" evidence="5">
    <location>
        <begin position="51"/>
        <end position="79"/>
    </location>
</feature>
<protein>
    <recommendedName>
        <fullName evidence="9">Magnesium transporter</fullName>
    </recommendedName>
</protein>
<evidence type="ECO:0000256" key="4">
    <source>
        <dbReference type="ARBA" id="ARBA00023136"/>
    </source>
</evidence>
<dbReference type="PANTHER" id="PTHR12570">
    <property type="match status" value="1"/>
</dbReference>
<evidence type="ECO:0000313" key="8">
    <source>
        <dbReference type="Proteomes" id="UP001165082"/>
    </source>
</evidence>
<feature type="transmembrane region" description="Helical" evidence="6">
    <location>
        <begin position="292"/>
        <end position="313"/>
    </location>
</feature>
<feature type="region of interest" description="Disordered" evidence="5">
    <location>
        <begin position="380"/>
        <end position="435"/>
    </location>
</feature>
<dbReference type="InterPro" id="IPR008521">
    <property type="entry name" value="Mg_trans_NIPA"/>
</dbReference>
<sequence>MPKWVEGVLMNVVGQICINLGTNVMKFGHALQDVPSHVDGKGGFDDMKLESGGQRLSADDYDFDPEDEDEGLNPTEEGSRFKGKSKWVKRVGAFLFMIGGVLNFVSFSYAAQSLLASLGSVQFVSNVVFGKFVLGEKVFCRTWLATLVICMGNILIVYYSNRDTKEYTANELLEAYTLDYKWYCLAAFVFLIVVQRIYNYCGRLIHAFESKRLAAPNGYKTSQAICYSLFSAILGTQQMLQAKCLSELLRMTVSGNNQMLKPFTYAVIFIYIVATVFWLYRMNEALRRYDGLFIIPVLQVFWLVFTIVSGGIYFQEFHHFSQTQMIGFCIGVLVVFYGVYLLMPTEKEEDHHELLCDDGNRDSDLFPQLDTDISYEDFDGKRRSGHGNDDGAPPLPPGLPPLGEGIPSSPDRRARDGRTGSLESADGVRRNSAEYIRKRRKKKSMAFGFYDEKRRSQIRLMGFGFMPVVSMDKKVNKFTDYLIEKEKYLAPVEKLSKRVFRPFTGGNKGFRRGKSSNNGLVELEELRRRTLTADGVVDGRSGRIVGANDINLKVLNE</sequence>
<dbReference type="PANTHER" id="PTHR12570:SF9">
    <property type="entry name" value="MAGNESIUM TRANSPORTER NIPA8-RELATED"/>
    <property type="match status" value="1"/>
</dbReference>
<evidence type="ECO:0008006" key="9">
    <source>
        <dbReference type="Google" id="ProtNLM"/>
    </source>
</evidence>
<feature type="compositionally biased region" description="Basic and acidic residues" evidence="5">
    <location>
        <begin position="426"/>
        <end position="435"/>
    </location>
</feature>
<comment type="caution">
    <text evidence="7">The sequence shown here is derived from an EMBL/GenBank/DDBJ whole genome shotgun (WGS) entry which is preliminary data.</text>
</comment>
<comment type="subcellular location">
    <subcellularLocation>
        <location evidence="1">Membrane</location>
        <topology evidence="1">Multi-pass membrane protein</topology>
    </subcellularLocation>
</comment>
<reference evidence="7" key="1">
    <citation type="submission" date="2022-07" db="EMBL/GenBank/DDBJ databases">
        <title>Genome analysis of Parmales, a sister group of diatoms, reveals the evolutionary specialization of diatoms from phago-mixotrophs to photoautotrophs.</title>
        <authorList>
            <person name="Ban H."/>
            <person name="Sato S."/>
            <person name="Yoshikawa S."/>
            <person name="Kazumasa Y."/>
            <person name="Nakamura Y."/>
            <person name="Ichinomiya M."/>
            <person name="Saitoh K."/>
            <person name="Sato N."/>
            <person name="Blanc-Mathieu R."/>
            <person name="Endo H."/>
            <person name="Kuwata A."/>
            <person name="Ogata H."/>
        </authorList>
    </citation>
    <scope>NUCLEOTIDE SEQUENCE</scope>
</reference>
<feature type="transmembrane region" description="Helical" evidence="6">
    <location>
        <begin position="141"/>
        <end position="160"/>
    </location>
</feature>
<dbReference type="GO" id="GO:0015095">
    <property type="term" value="F:magnesium ion transmembrane transporter activity"/>
    <property type="evidence" value="ECO:0007669"/>
    <property type="project" value="InterPro"/>
</dbReference>
<accession>A0A9W7F694</accession>
<feature type="compositionally biased region" description="Basic and acidic residues" evidence="5">
    <location>
        <begin position="380"/>
        <end position="389"/>
    </location>
</feature>
<gene>
    <name evidence="7" type="ORF">TrRE_jg4548</name>
</gene>
<dbReference type="Pfam" id="PF05653">
    <property type="entry name" value="Mg_trans_NIPA"/>
    <property type="match status" value="1"/>
</dbReference>
<proteinExistence type="predicted"/>
<feature type="transmembrane region" description="Helical" evidence="6">
    <location>
        <begin position="91"/>
        <end position="109"/>
    </location>
</feature>
<dbReference type="OrthoDB" id="165382at2759"/>
<dbReference type="SUPFAM" id="SSF103481">
    <property type="entry name" value="Multidrug resistance efflux transporter EmrE"/>
    <property type="match status" value="1"/>
</dbReference>
<evidence type="ECO:0000256" key="5">
    <source>
        <dbReference type="SAM" id="MobiDB-lite"/>
    </source>
</evidence>
<dbReference type="EMBL" id="BRXZ01000095">
    <property type="protein sequence ID" value="GMI04960.1"/>
    <property type="molecule type" value="Genomic_DNA"/>
</dbReference>
<keyword evidence="2 6" id="KW-0812">Transmembrane</keyword>
<dbReference type="InterPro" id="IPR037185">
    <property type="entry name" value="EmrE-like"/>
</dbReference>
<dbReference type="GO" id="GO:0016020">
    <property type="term" value="C:membrane"/>
    <property type="evidence" value="ECO:0007669"/>
    <property type="project" value="UniProtKB-SubCell"/>
</dbReference>
<keyword evidence="3 6" id="KW-1133">Transmembrane helix</keyword>
<feature type="compositionally biased region" description="Acidic residues" evidence="5">
    <location>
        <begin position="59"/>
        <end position="71"/>
    </location>
</feature>
<evidence type="ECO:0000256" key="1">
    <source>
        <dbReference type="ARBA" id="ARBA00004141"/>
    </source>
</evidence>
<evidence type="ECO:0000256" key="6">
    <source>
        <dbReference type="SAM" id="Phobius"/>
    </source>
</evidence>
<name>A0A9W7F694_9STRA</name>
<dbReference type="AlphaFoldDB" id="A0A9W7F694"/>
<evidence type="ECO:0000256" key="2">
    <source>
        <dbReference type="ARBA" id="ARBA00022692"/>
    </source>
</evidence>
<evidence type="ECO:0000313" key="7">
    <source>
        <dbReference type="EMBL" id="GMI04960.1"/>
    </source>
</evidence>
<feature type="transmembrane region" description="Helical" evidence="6">
    <location>
        <begin position="260"/>
        <end position="280"/>
    </location>
</feature>
<feature type="transmembrane region" description="Helical" evidence="6">
    <location>
        <begin position="180"/>
        <end position="198"/>
    </location>
</feature>
<dbReference type="Proteomes" id="UP001165082">
    <property type="component" value="Unassembled WGS sequence"/>
</dbReference>
<feature type="non-terminal residue" evidence="7">
    <location>
        <position position="557"/>
    </location>
</feature>